<dbReference type="GO" id="GO:0031490">
    <property type="term" value="F:chromatin DNA binding"/>
    <property type="evidence" value="ECO:0000318"/>
    <property type="project" value="GO_Central"/>
</dbReference>
<dbReference type="FunFam" id="1.10.20.10:FF:000217">
    <property type="match status" value="1"/>
</dbReference>
<dbReference type="AlphaFoldDB" id="F0ZP82"/>
<evidence type="ECO:0000313" key="6">
    <source>
        <dbReference type="Proteomes" id="UP000001064"/>
    </source>
</evidence>
<evidence type="ECO:0000259" key="4">
    <source>
        <dbReference type="Pfam" id="PF00808"/>
    </source>
</evidence>
<feature type="compositionally biased region" description="Basic and acidic residues" evidence="3">
    <location>
        <begin position="92"/>
        <end position="121"/>
    </location>
</feature>
<dbReference type="VEuPathDB" id="AmoebaDB:DICPUDRAFT_92261"/>
<gene>
    <name evidence="5" type="ORF">DICPUDRAFT_92261</name>
</gene>
<name>F0ZP82_DICPU</name>
<dbReference type="GeneID" id="10500215"/>
<keyword evidence="6" id="KW-1185">Reference proteome</keyword>
<keyword evidence="2" id="KW-0539">Nucleus</keyword>
<feature type="region of interest" description="Disordered" evidence="3">
    <location>
        <begin position="92"/>
        <end position="142"/>
    </location>
</feature>
<dbReference type="RefSeq" id="XP_003289229.1">
    <property type="nucleotide sequence ID" value="XM_003289181.1"/>
</dbReference>
<dbReference type="GO" id="GO:0008622">
    <property type="term" value="C:epsilon DNA polymerase complex"/>
    <property type="evidence" value="ECO:0000318"/>
    <property type="project" value="GO_Central"/>
</dbReference>
<dbReference type="InParanoid" id="F0ZP82"/>
<feature type="compositionally biased region" description="Basic and acidic residues" evidence="3">
    <location>
        <begin position="131"/>
        <end position="142"/>
    </location>
</feature>
<sequence>MSDSDLPNAIVNRIIKSSLPENVAIAKDSKLAISKAAKIWIHYLTAASIDFSQNAGRSTLLPKDVLQALEELDFESFKAPLEEFFSNYKIKEKEKEKKKEEEKKEREKENKDKENKDKDDNDKDDDENEDEKNNDKDGSDDK</sequence>
<evidence type="ECO:0000256" key="1">
    <source>
        <dbReference type="ARBA" id="ARBA00004123"/>
    </source>
</evidence>
<dbReference type="KEGG" id="dpp:DICPUDRAFT_92261"/>
<evidence type="ECO:0000313" key="5">
    <source>
        <dbReference type="EMBL" id="EGC34260.1"/>
    </source>
</evidence>
<dbReference type="InterPro" id="IPR009072">
    <property type="entry name" value="Histone-fold"/>
</dbReference>
<dbReference type="SUPFAM" id="SSF47113">
    <property type="entry name" value="Histone-fold"/>
    <property type="match status" value="1"/>
</dbReference>
<dbReference type="PANTHER" id="PTHR46172">
    <property type="entry name" value="DNA POLYMERASE EPSILON SUBUNIT 3"/>
    <property type="match status" value="1"/>
</dbReference>
<dbReference type="InterPro" id="IPR051377">
    <property type="entry name" value="DNA_Pol-Epsilon_Subunit"/>
</dbReference>
<dbReference type="STRING" id="5786.F0ZP82"/>
<proteinExistence type="predicted"/>
<dbReference type="GO" id="GO:0006272">
    <property type="term" value="P:leading strand elongation"/>
    <property type="evidence" value="ECO:0000318"/>
    <property type="project" value="GO_Central"/>
</dbReference>
<protein>
    <recommendedName>
        <fullName evidence="4">Transcription factor CBF/NF-Y/archaeal histone domain-containing protein</fullName>
    </recommendedName>
</protein>
<dbReference type="CDD" id="cd22928">
    <property type="entry name" value="HFD_POLE3_DPB4"/>
    <property type="match status" value="1"/>
</dbReference>
<reference evidence="6" key="1">
    <citation type="journal article" date="2011" name="Genome Biol.">
        <title>Comparative genomics of the social amoebae Dictyostelium discoideum and Dictyostelium purpureum.</title>
        <authorList>
            <consortium name="US DOE Joint Genome Institute (JGI-PGF)"/>
            <person name="Sucgang R."/>
            <person name="Kuo A."/>
            <person name="Tian X."/>
            <person name="Salerno W."/>
            <person name="Parikh A."/>
            <person name="Feasley C.L."/>
            <person name="Dalin E."/>
            <person name="Tu H."/>
            <person name="Huang E."/>
            <person name="Barry K."/>
            <person name="Lindquist E."/>
            <person name="Shapiro H."/>
            <person name="Bruce D."/>
            <person name="Schmutz J."/>
            <person name="Salamov A."/>
            <person name="Fey P."/>
            <person name="Gaudet P."/>
            <person name="Anjard C."/>
            <person name="Babu M.M."/>
            <person name="Basu S."/>
            <person name="Bushmanova Y."/>
            <person name="van der Wel H."/>
            <person name="Katoh-Kurasawa M."/>
            <person name="Dinh C."/>
            <person name="Coutinho P.M."/>
            <person name="Saito T."/>
            <person name="Elias M."/>
            <person name="Schaap P."/>
            <person name="Kay R.R."/>
            <person name="Henrissat B."/>
            <person name="Eichinger L."/>
            <person name="Rivero F."/>
            <person name="Putnam N.H."/>
            <person name="West C.M."/>
            <person name="Loomis W.F."/>
            <person name="Chisholm R.L."/>
            <person name="Shaulsky G."/>
            <person name="Strassmann J.E."/>
            <person name="Queller D.C."/>
            <person name="Kuspa A."/>
            <person name="Grigoriev I.V."/>
        </authorList>
    </citation>
    <scope>NUCLEOTIDE SEQUENCE [LARGE SCALE GENOMIC DNA]</scope>
    <source>
        <strain evidence="6">QSDP1</strain>
    </source>
</reference>
<feature type="domain" description="Transcription factor CBF/NF-Y/archaeal histone" evidence="4">
    <location>
        <begin position="6"/>
        <end position="69"/>
    </location>
</feature>
<dbReference type="GO" id="GO:0008623">
    <property type="term" value="C:CHRAC"/>
    <property type="evidence" value="ECO:0000318"/>
    <property type="project" value="GO_Central"/>
</dbReference>
<dbReference type="Gene3D" id="1.10.20.10">
    <property type="entry name" value="Histone, subunit A"/>
    <property type="match status" value="1"/>
</dbReference>
<dbReference type="OrthoDB" id="1707486at2759"/>
<dbReference type="OMA" id="KQNHRTI"/>
<dbReference type="GO" id="GO:0031507">
    <property type="term" value="P:heterochromatin formation"/>
    <property type="evidence" value="ECO:0000318"/>
    <property type="project" value="GO_Central"/>
</dbReference>
<evidence type="ECO:0000256" key="2">
    <source>
        <dbReference type="ARBA" id="ARBA00023242"/>
    </source>
</evidence>
<dbReference type="GO" id="GO:0006974">
    <property type="term" value="P:DNA damage response"/>
    <property type="evidence" value="ECO:0000318"/>
    <property type="project" value="GO_Central"/>
</dbReference>
<dbReference type="PANTHER" id="PTHR46172:SF1">
    <property type="entry name" value="DNA POLYMERASE EPSILON SUBUNIT 3"/>
    <property type="match status" value="1"/>
</dbReference>
<dbReference type="eggNOG" id="KOG0870">
    <property type="taxonomic scope" value="Eukaryota"/>
</dbReference>
<dbReference type="GO" id="GO:0046982">
    <property type="term" value="F:protein heterodimerization activity"/>
    <property type="evidence" value="ECO:0007669"/>
    <property type="project" value="InterPro"/>
</dbReference>
<dbReference type="InterPro" id="IPR003958">
    <property type="entry name" value="CBFA_NFYB_domain"/>
</dbReference>
<organism evidence="5 6">
    <name type="scientific">Dictyostelium purpureum</name>
    <name type="common">Slime mold</name>
    <dbReference type="NCBI Taxonomy" id="5786"/>
    <lineage>
        <taxon>Eukaryota</taxon>
        <taxon>Amoebozoa</taxon>
        <taxon>Evosea</taxon>
        <taxon>Eumycetozoa</taxon>
        <taxon>Dictyostelia</taxon>
        <taxon>Dictyosteliales</taxon>
        <taxon>Dictyosteliaceae</taxon>
        <taxon>Dictyostelium</taxon>
    </lineage>
</organism>
<dbReference type="FunCoup" id="F0ZP82">
    <property type="interactions" value="106"/>
</dbReference>
<dbReference type="Pfam" id="PF00808">
    <property type="entry name" value="CBFD_NFYB_HMF"/>
    <property type="match status" value="1"/>
</dbReference>
<dbReference type="EMBL" id="GL871105">
    <property type="protein sequence ID" value="EGC34260.1"/>
    <property type="molecule type" value="Genomic_DNA"/>
</dbReference>
<dbReference type="Proteomes" id="UP000001064">
    <property type="component" value="Unassembled WGS sequence"/>
</dbReference>
<evidence type="ECO:0000256" key="3">
    <source>
        <dbReference type="SAM" id="MobiDB-lite"/>
    </source>
</evidence>
<comment type="subcellular location">
    <subcellularLocation>
        <location evidence="1">Nucleus</location>
    </subcellularLocation>
</comment>
<accession>F0ZP82</accession>